<dbReference type="AlphaFoldDB" id="A0A3Q3ALN0"/>
<dbReference type="Gene3D" id="2.60.40.10">
    <property type="entry name" value="Immunoglobulins"/>
    <property type="match status" value="1"/>
</dbReference>
<protein>
    <recommendedName>
        <fullName evidence="2">Ig-like domain-containing protein</fullName>
    </recommendedName>
</protein>
<accession>A0A3Q3ALN0</accession>
<evidence type="ECO:0000313" key="3">
    <source>
        <dbReference type="Ensembl" id="ENSKMAP00000012324.1"/>
    </source>
</evidence>
<feature type="domain" description="Ig-like" evidence="2">
    <location>
        <begin position="4"/>
        <end position="90"/>
    </location>
</feature>
<sequence>MSDRQLIVTTLMHFLPEDKAINGTHYQSVSCSADGGRPTPQISWLVGGRPPSDDPFTVNVSKTLHSNGTSTLSSVLRFPTRLQDEDSVTCVHCNFLRLLILTPLHIHTDRS</sequence>
<dbReference type="SUPFAM" id="SSF48726">
    <property type="entry name" value="Immunoglobulin"/>
    <property type="match status" value="1"/>
</dbReference>
<name>A0A3Q3ALN0_KRYMA</name>
<keyword evidence="1" id="KW-1015">Disulfide bond</keyword>
<dbReference type="InterPro" id="IPR013162">
    <property type="entry name" value="CD80_C2-set"/>
</dbReference>
<dbReference type="Ensembl" id="ENSKMAT00000012509.1">
    <property type="protein sequence ID" value="ENSKMAP00000012324.1"/>
    <property type="gene ID" value="ENSKMAG00000009257.1"/>
</dbReference>
<dbReference type="Proteomes" id="UP000264800">
    <property type="component" value="Unplaced"/>
</dbReference>
<keyword evidence="4" id="KW-1185">Reference proteome</keyword>
<reference evidence="3" key="2">
    <citation type="submission" date="2025-09" db="UniProtKB">
        <authorList>
            <consortium name="Ensembl"/>
        </authorList>
    </citation>
    <scope>IDENTIFICATION</scope>
</reference>
<dbReference type="PROSITE" id="PS50835">
    <property type="entry name" value="IG_LIKE"/>
    <property type="match status" value="1"/>
</dbReference>
<reference evidence="3" key="1">
    <citation type="submission" date="2025-08" db="UniProtKB">
        <authorList>
            <consortium name="Ensembl"/>
        </authorList>
    </citation>
    <scope>IDENTIFICATION</scope>
</reference>
<evidence type="ECO:0000259" key="2">
    <source>
        <dbReference type="PROSITE" id="PS50835"/>
    </source>
</evidence>
<dbReference type="InterPro" id="IPR036179">
    <property type="entry name" value="Ig-like_dom_sf"/>
</dbReference>
<organism evidence="3 4">
    <name type="scientific">Kryptolebias marmoratus</name>
    <name type="common">Mangrove killifish</name>
    <name type="synonym">Rivulus marmoratus</name>
    <dbReference type="NCBI Taxonomy" id="37003"/>
    <lineage>
        <taxon>Eukaryota</taxon>
        <taxon>Metazoa</taxon>
        <taxon>Chordata</taxon>
        <taxon>Craniata</taxon>
        <taxon>Vertebrata</taxon>
        <taxon>Euteleostomi</taxon>
        <taxon>Actinopterygii</taxon>
        <taxon>Neopterygii</taxon>
        <taxon>Teleostei</taxon>
        <taxon>Neoteleostei</taxon>
        <taxon>Acanthomorphata</taxon>
        <taxon>Ovalentaria</taxon>
        <taxon>Atherinomorphae</taxon>
        <taxon>Cyprinodontiformes</taxon>
        <taxon>Rivulidae</taxon>
        <taxon>Kryptolebias</taxon>
    </lineage>
</organism>
<dbReference type="Pfam" id="PF08205">
    <property type="entry name" value="C2-set_2"/>
    <property type="match status" value="1"/>
</dbReference>
<dbReference type="InterPro" id="IPR013783">
    <property type="entry name" value="Ig-like_fold"/>
</dbReference>
<evidence type="ECO:0000313" key="4">
    <source>
        <dbReference type="Proteomes" id="UP000264800"/>
    </source>
</evidence>
<evidence type="ECO:0000256" key="1">
    <source>
        <dbReference type="ARBA" id="ARBA00023157"/>
    </source>
</evidence>
<dbReference type="GeneTree" id="ENSGT00980000203200"/>
<dbReference type="InterPro" id="IPR007110">
    <property type="entry name" value="Ig-like_dom"/>
</dbReference>
<proteinExistence type="predicted"/>